<dbReference type="AlphaFoldDB" id="M8CS27"/>
<organism evidence="1">
    <name type="scientific">Aegilops tauschii</name>
    <name type="common">Tausch's goatgrass</name>
    <name type="synonym">Aegilops squarrosa</name>
    <dbReference type="NCBI Taxonomy" id="37682"/>
    <lineage>
        <taxon>Eukaryota</taxon>
        <taxon>Viridiplantae</taxon>
        <taxon>Streptophyta</taxon>
        <taxon>Embryophyta</taxon>
        <taxon>Tracheophyta</taxon>
        <taxon>Spermatophyta</taxon>
        <taxon>Magnoliopsida</taxon>
        <taxon>Liliopsida</taxon>
        <taxon>Poales</taxon>
        <taxon>Poaceae</taxon>
        <taxon>BOP clade</taxon>
        <taxon>Pooideae</taxon>
        <taxon>Triticodae</taxon>
        <taxon>Triticeae</taxon>
        <taxon>Triticinae</taxon>
        <taxon>Aegilops</taxon>
    </lineage>
</organism>
<sequence>MTPTPWGHGPAVLIDTMTELVKQCMTESPGAIACNKIHVRIPGKSASLAFQIPALEPGEDHKR</sequence>
<reference evidence="1" key="1">
    <citation type="submission" date="2015-06" db="UniProtKB">
        <authorList>
            <consortium name="EnsemblPlants"/>
        </authorList>
    </citation>
    <scope>IDENTIFICATION</scope>
</reference>
<accession>M8CS27</accession>
<name>M8CS27_AEGTA</name>
<protein>
    <submittedName>
        <fullName evidence="1">Uncharacterized protein</fullName>
    </submittedName>
</protein>
<proteinExistence type="predicted"/>
<dbReference type="EnsemblPlants" id="EMT26501">
    <property type="protein sequence ID" value="EMT26501"/>
    <property type="gene ID" value="F775_06053"/>
</dbReference>
<evidence type="ECO:0000313" key="1">
    <source>
        <dbReference type="EnsemblPlants" id="EMT26501"/>
    </source>
</evidence>